<dbReference type="AlphaFoldDB" id="A0A0G4IYV4"/>
<protein>
    <submittedName>
        <fullName evidence="1">Uncharacterized protein</fullName>
    </submittedName>
</protein>
<accession>A0A0G4IYV4</accession>
<proteinExistence type="predicted"/>
<evidence type="ECO:0000313" key="4">
    <source>
        <dbReference type="Proteomes" id="UP000290189"/>
    </source>
</evidence>
<keyword evidence="2" id="KW-0496">Mitochondrion</keyword>
<organism evidence="1 3">
    <name type="scientific">Plasmodiophora brassicae</name>
    <name type="common">Clubroot disease agent</name>
    <dbReference type="NCBI Taxonomy" id="37360"/>
    <lineage>
        <taxon>Eukaryota</taxon>
        <taxon>Sar</taxon>
        <taxon>Rhizaria</taxon>
        <taxon>Endomyxa</taxon>
        <taxon>Phytomyxea</taxon>
        <taxon>Plasmodiophorida</taxon>
        <taxon>Plasmodiophoridae</taxon>
        <taxon>Plasmodiophora</taxon>
    </lineage>
</organism>
<reference evidence="1 3" key="1">
    <citation type="submission" date="2015-02" db="EMBL/GenBank/DDBJ databases">
        <authorList>
            <person name="Chooi Y.-H."/>
        </authorList>
    </citation>
    <scope>NUCLEOTIDE SEQUENCE [LARGE SCALE GENOMIC DNA]</scope>
    <source>
        <strain evidence="1">E3</strain>
    </source>
</reference>
<dbReference type="Proteomes" id="UP000039324">
    <property type="component" value="Unassembled WGS sequence"/>
</dbReference>
<dbReference type="Proteomes" id="UP000290189">
    <property type="component" value="Unassembled WGS sequence"/>
</dbReference>
<evidence type="ECO:0000313" key="3">
    <source>
        <dbReference type="Proteomes" id="UP000039324"/>
    </source>
</evidence>
<keyword evidence="3" id="KW-1185">Reference proteome</keyword>
<sequence length="189" mass="20101">MLDGEADQCAARLVAQWCESRGLWDCAAALQAAVPNGHLPLTSDQVLVAVNALIAQHLAGRAAAVTSMKCTPPGSTPTADAFLQLSASADPDMLDVVGAPVSGARRRLAQDGESFPPVEAIRNRMSNAIIRSESAVALHHPRRRSLSSEQRPDLNASSISAASSTVIVDDLLRDQDTVDLDRFLDEIHQ</sequence>
<reference evidence="2 4" key="2">
    <citation type="submission" date="2018-03" db="EMBL/GenBank/DDBJ databases">
        <authorList>
            <person name="Fogelqvist J."/>
        </authorList>
    </citation>
    <scope>NUCLEOTIDE SEQUENCE [LARGE SCALE GENOMIC DNA]</scope>
</reference>
<geneLocation type="mitochondrion" evidence="2"/>
<evidence type="ECO:0000313" key="1">
    <source>
        <dbReference type="EMBL" id="CEP00201.1"/>
    </source>
</evidence>
<dbReference type="EMBL" id="OVEO01000006">
    <property type="protein sequence ID" value="SPQ96469.1"/>
    <property type="molecule type" value="Genomic_DNA"/>
</dbReference>
<name>A0A0G4IYV4_PLABS</name>
<dbReference type="EMBL" id="CDSF01000099">
    <property type="protein sequence ID" value="CEP00201.1"/>
    <property type="molecule type" value="Genomic_DNA"/>
</dbReference>
<evidence type="ECO:0000313" key="2">
    <source>
        <dbReference type="EMBL" id="SPQ96469.1"/>
    </source>
</evidence>
<gene>
    <name evidence="1" type="ORF">PBRA_007935</name>
    <name evidence="2" type="ORF">PLBR_LOCUS3684</name>
</gene>